<sequence length="54" mass="5890">AIHKSFVLTLTTQTDHSLQTAPETGTTLDEDLLNHICVLHDNGAEKESTVLCAR</sequence>
<protein>
    <submittedName>
        <fullName evidence="1">Uncharacterized protein</fullName>
    </submittedName>
</protein>
<evidence type="ECO:0000313" key="1">
    <source>
        <dbReference type="EMBL" id="CDW21274.1"/>
    </source>
</evidence>
<name>A0A0K2T5C3_LEPSM</name>
<proteinExistence type="predicted"/>
<accession>A0A0K2T5C3</accession>
<organism evidence="1">
    <name type="scientific">Lepeophtheirus salmonis</name>
    <name type="common">Salmon louse</name>
    <name type="synonym">Caligus salmonis</name>
    <dbReference type="NCBI Taxonomy" id="72036"/>
    <lineage>
        <taxon>Eukaryota</taxon>
        <taxon>Metazoa</taxon>
        <taxon>Ecdysozoa</taxon>
        <taxon>Arthropoda</taxon>
        <taxon>Crustacea</taxon>
        <taxon>Multicrustacea</taxon>
        <taxon>Hexanauplia</taxon>
        <taxon>Copepoda</taxon>
        <taxon>Siphonostomatoida</taxon>
        <taxon>Caligidae</taxon>
        <taxon>Lepeophtheirus</taxon>
    </lineage>
</organism>
<feature type="non-terminal residue" evidence="1">
    <location>
        <position position="1"/>
    </location>
</feature>
<dbReference type="AlphaFoldDB" id="A0A0K2T5C3"/>
<dbReference type="EMBL" id="HACA01003913">
    <property type="protein sequence ID" value="CDW21274.1"/>
    <property type="molecule type" value="Transcribed_RNA"/>
</dbReference>
<reference evidence="1" key="1">
    <citation type="submission" date="2014-05" db="EMBL/GenBank/DDBJ databases">
        <authorList>
            <person name="Chronopoulou M."/>
        </authorList>
    </citation>
    <scope>NUCLEOTIDE SEQUENCE</scope>
    <source>
        <tissue evidence="1">Whole organism</tissue>
    </source>
</reference>